<dbReference type="EMBL" id="LAJE02000056">
    <property type="protein sequence ID" value="OEO32763.1"/>
    <property type="molecule type" value="Genomic_DNA"/>
</dbReference>
<dbReference type="Proteomes" id="UP000095463">
    <property type="component" value="Unassembled WGS sequence"/>
</dbReference>
<evidence type="ECO:0000313" key="2">
    <source>
        <dbReference type="Proteomes" id="UP000095463"/>
    </source>
</evidence>
<proteinExistence type="predicted"/>
<dbReference type="AlphaFoldDB" id="A0A1E5XVY5"/>
<name>A0A1E5XVY5_9HYPH</name>
<dbReference type="SUPFAM" id="SSF88874">
    <property type="entry name" value="Receptor-binding domain of short tail fibre protein gp12"/>
    <property type="match status" value="1"/>
</dbReference>
<comment type="caution">
    <text evidence="1">The sequence shown here is derived from an EMBL/GenBank/DDBJ whole genome shotgun (WGS) entry which is preliminary data.</text>
</comment>
<reference evidence="1 2" key="1">
    <citation type="journal article" date="2015" name="Genome Announc.">
        <title>Genome Assemblies of Three Soil-Associated Devosia species: D. insulae, D. limi, and D. soli.</title>
        <authorList>
            <person name="Hassan Y.I."/>
            <person name="Lepp D."/>
            <person name="Zhou T."/>
        </authorList>
    </citation>
    <scope>NUCLEOTIDE SEQUENCE [LARGE SCALE GENOMIC DNA]</scope>
    <source>
        <strain evidence="1 2">DS-56</strain>
    </source>
</reference>
<organism evidence="1 2">
    <name type="scientific">Devosia insulae DS-56</name>
    <dbReference type="NCBI Taxonomy" id="1116389"/>
    <lineage>
        <taxon>Bacteria</taxon>
        <taxon>Pseudomonadati</taxon>
        <taxon>Pseudomonadota</taxon>
        <taxon>Alphaproteobacteria</taxon>
        <taxon>Hyphomicrobiales</taxon>
        <taxon>Devosiaceae</taxon>
        <taxon>Devosia</taxon>
    </lineage>
</organism>
<dbReference type="RefSeq" id="WP_069908098.1">
    <property type="nucleotide sequence ID" value="NZ_LAJE02000056.1"/>
</dbReference>
<accession>A0A1E5XVY5</accession>
<sequence length="333" mass="33780">MAAIWPGSRVPNFGIGDQLSFYDTATSTPQVVYADGALSVAHDQPILADARGMFPVIYLSPAPGSYRQKLTDANGVLIFDDDDIDVPQSADYEPPDPGVTDPTLLVTTGMRIGFYGTAAPTGWVRCNGRSLGSPSSGATERANADCQALFLHLWTADATLTVSGGRGASAAGDWAANKTIALPDYRDRIAIGLGGMGNADINLIPDATVDGGETNTTLGATVGSATQTLTTAQLPTHQHNAGTLLMPNHGHPSSISARSDSGPVQTTTGGMGLIGIGTSQYPAFTGAAGNAAGQQIGGSGTAAITGATADSTGGGGSHPNVQPSLFELVIIKL</sequence>
<evidence type="ECO:0008006" key="3">
    <source>
        <dbReference type="Google" id="ProtNLM"/>
    </source>
</evidence>
<dbReference type="OrthoDB" id="8266301at2"/>
<keyword evidence="2" id="KW-1185">Reference proteome</keyword>
<evidence type="ECO:0000313" key="1">
    <source>
        <dbReference type="EMBL" id="OEO32763.1"/>
    </source>
</evidence>
<gene>
    <name evidence="1" type="ORF">VW23_009965</name>
</gene>
<protein>
    <recommendedName>
        <fullName evidence="3">Phage tail collar domain-containing protein</fullName>
    </recommendedName>
</protein>